<dbReference type="Proteomes" id="UP000246991">
    <property type="component" value="Unassembled WGS sequence"/>
</dbReference>
<accession>A0A317T000</accession>
<comment type="caution">
    <text evidence="2">The sequence shown here is derived from an EMBL/GenBank/DDBJ whole genome shotgun (WGS) entry which is preliminary data.</text>
</comment>
<keyword evidence="3" id="KW-1185">Reference proteome</keyword>
<organism evidence="2 3">
    <name type="scientific">Tuber magnatum</name>
    <name type="common">white Piedmont truffle</name>
    <dbReference type="NCBI Taxonomy" id="42249"/>
    <lineage>
        <taxon>Eukaryota</taxon>
        <taxon>Fungi</taxon>
        <taxon>Dikarya</taxon>
        <taxon>Ascomycota</taxon>
        <taxon>Pezizomycotina</taxon>
        <taxon>Pezizomycetes</taxon>
        <taxon>Pezizales</taxon>
        <taxon>Tuberaceae</taxon>
        <taxon>Tuber</taxon>
    </lineage>
</organism>
<reference evidence="2 3" key="1">
    <citation type="submission" date="2018-03" db="EMBL/GenBank/DDBJ databases">
        <title>Genomes of Pezizomycetes fungi and the evolution of truffles.</title>
        <authorList>
            <person name="Murat C."/>
            <person name="Payen T."/>
            <person name="Noel B."/>
            <person name="Kuo A."/>
            <person name="Martin F.M."/>
        </authorList>
    </citation>
    <scope>NUCLEOTIDE SEQUENCE [LARGE SCALE GENOMIC DNA]</scope>
    <source>
        <strain evidence="2">091103-1</strain>
    </source>
</reference>
<gene>
    <name evidence="2" type="ORF">C7212DRAFT_361486</name>
</gene>
<name>A0A317T000_9PEZI</name>
<evidence type="ECO:0000313" key="3">
    <source>
        <dbReference type="Proteomes" id="UP000246991"/>
    </source>
</evidence>
<dbReference type="OrthoDB" id="3248508at2759"/>
<sequence>MTRMTAKLPCPITLGHTTSTATARADSWAISTAKLLSLPIARGFVLLLLLAGGSQSGNAGLHLLRIWPDSLPRAKWMLLLVYIHDPMGNETSFQRLPDHLHNLLSPKFKTGGSISVAKEGLPNSPSQFGNPGTDAILLTHSIGGILAAEVVLLRNAQLGAQGGRGGGSAERERVGYLADPWSLRNRYNAIRRLGTGEQTLEGKRIRMRFINYYTSSIGHSEDSPKPVPVVAHPKHSFGLADAGVEGPGGSELQETMCKMHLEVNSLPPRAHSRNLSTSAIPSAREMAQVEADPIPDNKVFYEDKPSGSDPHTYFRNYNGGA</sequence>
<dbReference type="AlphaFoldDB" id="A0A317T000"/>
<protein>
    <recommendedName>
        <fullName evidence="4">AB hydrolase-1 domain-containing protein</fullName>
    </recommendedName>
</protein>
<proteinExistence type="predicted"/>
<dbReference type="EMBL" id="PYWC01000005">
    <property type="protein sequence ID" value="PWW80013.1"/>
    <property type="molecule type" value="Genomic_DNA"/>
</dbReference>
<feature type="region of interest" description="Disordered" evidence="1">
    <location>
        <begin position="300"/>
        <end position="321"/>
    </location>
</feature>
<dbReference type="PANTHER" id="PTHR47842">
    <property type="entry name" value="EXPRESSED PROTEIN"/>
    <property type="match status" value="1"/>
</dbReference>
<evidence type="ECO:0008006" key="4">
    <source>
        <dbReference type="Google" id="ProtNLM"/>
    </source>
</evidence>
<dbReference type="PANTHER" id="PTHR47842:SF3">
    <property type="entry name" value="DUF676 DOMAIN-CONTAINING PROTEIN"/>
    <property type="match status" value="1"/>
</dbReference>
<dbReference type="STRING" id="42249.A0A317T000"/>
<evidence type="ECO:0000256" key="1">
    <source>
        <dbReference type="SAM" id="MobiDB-lite"/>
    </source>
</evidence>
<evidence type="ECO:0000313" key="2">
    <source>
        <dbReference type="EMBL" id="PWW80013.1"/>
    </source>
</evidence>